<name>A0ABQ0CPW6_9HYPO</name>
<comment type="caution">
    <text evidence="16">The sequence shown here is derived from an EMBL/GenBank/DDBJ whole genome shotgun (WGS) entry which is preliminary data.</text>
</comment>
<dbReference type="CDD" id="cd02183">
    <property type="entry name" value="GH16_fungal_CRH1_transglycosylase"/>
    <property type="match status" value="1"/>
</dbReference>
<dbReference type="PROSITE" id="PS51762">
    <property type="entry name" value="GH16_2"/>
    <property type="match status" value="1"/>
</dbReference>
<keyword evidence="8 14" id="KW-0472">Membrane</keyword>
<dbReference type="InterPro" id="IPR050546">
    <property type="entry name" value="Glycosyl_Hydrlase_16"/>
</dbReference>
<evidence type="ECO:0000313" key="17">
    <source>
        <dbReference type="Proteomes" id="UP001562357"/>
    </source>
</evidence>
<feature type="domain" description="GH16" evidence="15">
    <location>
        <begin position="169"/>
        <end position="377"/>
    </location>
</feature>
<keyword evidence="14" id="KW-1133">Transmembrane helix</keyword>
<keyword evidence="11" id="KW-0961">Cell wall biogenesis/degradation</keyword>
<dbReference type="PANTHER" id="PTHR10963:SF27">
    <property type="entry name" value="GLYCOSIDASE-RELATED"/>
    <property type="match status" value="1"/>
</dbReference>
<evidence type="ECO:0000256" key="6">
    <source>
        <dbReference type="ARBA" id="ARBA00022729"/>
    </source>
</evidence>
<evidence type="ECO:0000256" key="13">
    <source>
        <dbReference type="SAM" id="MobiDB-lite"/>
    </source>
</evidence>
<dbReference type="InterPro" id="IPR013320">
    <property type="entry name" value="ConA-like_dom_sf"/>
</dbReference>
<evidence type="ECO:0000256" key="3">
    <source>
        <dbReference type="ARBA" id="ARBA00012729"/>
    </source>
</evidence>
<comment type="catalytic activity">
    <reaction evidence="1">
        <text>Random endo-hydrolysis of N-acetyl-beta-D-glucosaminide (1-&gt;4)-beta-linkages in chitin and chitodextrins.</text>
        <dbReference type="EC" id="3.2.1.14"/>
    </reaction>
</comment>
<proteinExistence type="inferred from homology"/>
<organism evidence="16 17">
    <name type="scientific">Epichloe bromicola</name>
    <dbReference type="NCBI Taxonomy" id="79588"/>
    <lineage>
        <taxon>Eukaryota</taxon>
        <taxon>Fungi</taxon>
        <taxon>Dikarya</taxon>
        <taxon>Ascomycota</taxon>
        <taxon>Pezizomycotina</taxon>
        <taxon>Sordariomycetes</taxon>
        <taxon>Hypocreomycetidae</taxon>
        <taxon>Hypocreales</taxon>
        <taxon>Clavicipitaceae</taxon>
        <taxon>Epichloe</taxon>
    </lineage>
</organism>
<comment type="subcellular location">
    <subcellularLocation>
        <location evidence="2">Membrane</location>
    </subcellularLocation>
</comment>
<accession>A0ABQ0CPW6</accession>
<dbReference type="Gene3D" id="2.60.120.200">
    <property type="match status" value="1"/>
</dbReference>
<evidence type="ECO:0000256" key="9">
    <source>
        <dbReference type="ARBA" id="ARBA00023180"/>
    </source>
</evidence>
<evidence type="ECO:0000256" key="1">
    <source>
        <dbReference type="ARBA" id="ARBA00000822"/>
    </source>
</evidence>
<evidence type="ECO:0000313" key="16">
    <source>
        <dbReference type="EMBL" id="GAB0135460.1"/>
    </source>
</evidence>
<evidence type="ECO:0000256" key="14">
    <source>
        <dbReference type="SAM" id="Phobius"/>
    </source>
</evidence>
<keyword evidence="5" id="KW-0808">Transferase</keyword>
<dbReference type="Pfam" id="PF00722">
    <property type="entry name" value="Glyco_hydro_16"/>
    <property type="match status" value="1"/>
</dbReference>
<keyword evidence="9" id="KW-0325">Glycoprotein</keyword>
<dbReference type="PANTHER" id="PTHR10963">
    <property type="entry name" value="GLYCOSYL HYDROLASE-RELATED"/>
    <property type="match status" value="1"/>
</dbReference>
<sequence>MLVGLSPSLDSQMSSQQHGPTWAWTLSCLTTDPELWRRTGNKSWSSVPFKSPDCLSAGWDMPPPFHPLGAVDDCHSFAYTRRLETIDIHSRFSHSNPHKPLVHDDNTTTLFLNPLHVRRRTKHQRTVILCWNRGSPSSRFLIMLCKSFLAAAALLGLATAQVHTDCNPMERDCPPNPAFGTDHLFHFNSAPDSALWETTAGNVNYDASNGASFTIAKQGDSPTIRTKFYFFFGRSEIWLKVAPGRGIISSMMWLSDDLDEVDWEFLGSNKSFATTNYFGKGRQNYKNGGSHPMSGMQDDFHNYTTLWTKDSIQWFIDGNHVRTLNAMDANSTHNYPQTPMRMSVGIWAGGDPSLPEGTRQWAGGDTDYASGPYTMQLKSAQITDFSTGKDYTYGDRSGSWESIKIAAGNSTALGALNKRPEKSIGDKWKDVSSGAKTAVYAAGAAIAGLALGTLLWYYIRQRRIGAAEARAVQERELEERRENEAFRKRGVNPDGFTAHGQEYNAREFRAEGMSDDSSYHVPDSNPFDGPFDEKSRLGSSASNASGMTGGGAMGAAGAMRGQPGRTASPAPSSHHGFDFGVPPSPGIPPPRSQSPGMQSQTRLMRSPSPAGMPLQGAPRQHQMRSGSAPGGYSRIGSPGPQESYGMQRMESPGAVNPRRNFTDDQQGGYGYRGQSGAQDNNGRR</sequence>
<dbReference type="InterPro" id="IPR000757">
    <property type="entry name" value="Beta-glucanase-like"/>
</dbReference>
<dbReference type="EMBL" id="BAAFGZ010000129">
    <property type="protein sequence ID" value="GAB0135460.1"/>
    <property type="molecule type" value="Genomic_DNA"/>
</dbReference>
<evidence type="ECO:0000256" key="12">
    <source>
        <dbReference type="ARBA" id="ARBA00038074"/>
    </source>
</evidence>
<keyword evidence="14" id="KW-0812">Transmembrane</keyword>
<protein>
    <recommendedName>
        <fullName evidence="3">chitinase</fullName>
        <ecNumber evidence="3">3.2.1.14</ecNumber>
    </recommendedName>
</protein>
<gene>
    <name evidence="16" type="primary">g3797</name>
    <name evidence="16" type="ORF">EsDP_00003797</name>
</gene>
<keyword evidence="10" id="KW-0326">Glycosidase</keyword>
<feature type="compositionally biased region" description="Pro residues" evidence="13">
    <location>
        <begin position="582"/>
        <end position="592"/>
    </location>
</feature>
<evidence type="ECO:0000256" key="7">
    <source>
        <dbReference type="ARBA" id="ARBA00022801"/>
    </source>
</evidence>
<keyword evidence="6" id="KW-0732">Signal</keyword>
<dbReference type="EC" id="3.2.1.14" evidence="3"/>
<keyword evidence="7" id="KW-0378">Hydrolase</keyword>
<reference evidence="17" key="1">
    <citation type="submission" date="2024-06" db="EMBL/GenBank/DDBJ databases">
        <title>Draft Genome Sequences of Epichloe bromicola Strains Isolated from Elymus ciliaris.</title>
        <authorList>
            <consortium name="Epichloe bromicola genome sequencing consortium"/>
            <person name="Miura A."/>
            <person name="Imano S."/>
            <person name="Ashida A."/>
            <person name="Sato I."/>
            <person name="Chiba S."/>
            <person name="Tanaka A."/>
            <person name="Camagna M."/>
            <person name="Takemoto D."/>
        </authorList>
    </citation>
    <scope>NUCLEOTIDE SEQUENCE [LARGE SCALE GENOMIC DNA]</scope>
    <source>
        <strain evidence="17">DP</strain>
    </source>
</reference>
<feature type="region of interest" description="Disordered" evidence="13">
    <location>
        <begin position="513"/>
        <end position="684"/>
    </location>
</feature>
<evidence type="ECO:0000256" key="8">
    <source>
        <dbReference type="ARBA" id="ARBA00023136"/>
    </source>
</evidence>
<dbReference type="Proteomes" id="UP001562357">
    <property type="component" value="Unassembled WGS sequence"/>
</dbReference>
<comment type="similarity">
    <text evidence="12">Belongs to the glycosyl hydrolase 16 family. CRH1 subfamily.</text>
</comment>
<evidence type="ECO:0000259" key="15">
    <source>
        <dbReference type="PROSITE" id="PS51762"/>
    </source>
</evidence>
<evidence type="ECO:0000256" key="4">
    <source>
        <dbReference type="ARBA" id="ARBA00022676"/>
    </source>
</evidence>
<feature type="transmembrane region" description="Helical" evidence="14">
    <location>
        <begin position="438"/>
        <end position="459"/>
    </location>
</feature>
<evidence type="ECO:0000256" key="2">
    <source>
        <dbReference type="ARBA" id="ARBA00004370"/>
    </source>
</evidence>
<evidence type="ECO:0000256" key="10">
    <source>
        <dbReference type="ARBA" id="ARBA00023295"/>
    </source>
</evidence>
<keyword evidence="4" id="KW-0328">Glycosyltransferase</keyword>
<keyword evidence="17" id="KW-1185">Reference proteome</keyword>
<evidence type="ECO:0000256" key="11">
    <source>
        <dbReference type="ARBA" id="ARBA00023316"/>
    </source>
</evidence>
<dbReference type="SUPFAM" id="SSF49899">
    <property type="entry name" value="Concanavalin A-like lectins/glucanases"/>
    <property type="match status" value="1"/>
</dbReference>
<evidence type="ECO:0000256" key="5">
    <source>
        <dbReference type="ARBA" id="ARBA00022679"/>
    </source>
</evidence>